<protein>
    <submittedName>
        <fullName evidence="2">Uncharacterized protein</fullName>
    </submittedName>
</protein>
<evidence type="ECO:0000256" key="1">
    <source>
        <dbReference type="SAM" id="MobiDB-lite"/>
    </source>
</evidence>
<evidence type="ECO:0000313" key="2">
    <source>
        <dbReference type="EMBL" id="ETO34948.1"/>
    </source>
</evidence>
<organism evidence="2 3">
    <name type="scientific">Reticulomyxa filosa</name>
    <dbReference type="NCBI Taxonomy" id="46433"/>
    <lineage>
        <taxon>Eukaryota</taxon>
        <taxon>Sar</taxon>
        <taxon>Rhizaria</taxon>
        <taxon>Retaria</taxon>
        <taxon>Foraminifera</taxon>
        <taxon>Monothalamids</taxon>
        <taxon>Reticulomyxidae</taxon>
        <taxon>Reticulomyxa</taxon>
    </lineage>
</organism>
<keyword evidence="3" id="KW-1185">Reference proteome</keyword>
<proteinExistence type="predicted"/>
<evidence type="ECO:0000313" key="3">
    <source>
        <dbReference type="Proteomes" id="UP000023152"/>
    </source>
</evidence>
<gene>
    <name evidence="2" type="ORF">RFI_02126</name>
</gene>
<feature type="region of interest" description="Disordered" evidence="1">
    <location>
        <begin position="31"/>
        <end position="62"/>
    </location>
</feature>
<sequence length="62" mass="7015">MKCLKASFEQFFADTLKEKLSLQDTIQPAAMAFGKQPGGPCNKKKKKVKDEKGRKKEKNNNN</sequence>
<name>X6PA00_RETFI</name>
<dbReference type="AlphaFoldDB" id="X6PA00"/>
<comment type="caution">
    <text evidence="2">The sequence shown here is derived from an EMBL/GenBank/DDBJ whole genome shotgun (WGS) entry which is preliminary data.</text>
</comment>
<dbReference type="Proteomes" id="UP000023152">
    <property type="component" value="Unassembled WGS sequence"/>
</dbReference>
<dbReference type="EMBL" id="ASPP01002106">
    <property type="protein sequence ID" value="ETO34948.1"/>
    <property type="molecule type" value="Genomic_DNA"/>
</dbReference>
<reference evidence="2 3" key="1">
    <citation type="journal article" date="2013" name="Curr. Biol.">
        <title>The Genome of the Foraminiferan Reticulomyxa filosa.</title>
        <authorList>
            <person name="Glockner G."/>
            <person name="Hulsmann N."/>
            <person name="Schleicher M."/>
            <person name="Noegel A.A."/>
            <person name="Eichinger L."/>
            <person name="Gallinger C."/>
            <person name="Pawlowski J."/>
            <person name="Sierra R."/>
            <person name="Euteneuer U."/>
            <person name="Pillet L."/>
            <person name="Moustafa A."/>
            <person name="Platzer M."/>
            <person name="Groth M."/>
            <person name="Szafranski K."/>
            <person name="Schliwa M."/>
        </authorList>
    </citation>
    <scope>NUCLEOTIDE SEQUENCE [LARGE SCALE GENOMIC DNA]</scope>
</reference>
<accession>X6PA00</accession>